<protein>
    <submittedName>
        <fullName evidence="1">Amino acid decarboxylase</fullName>
    </submittedName>
</protein>
<keyword evidence="2" id="KW-1185">Reference proteome</keyword>
<gene>
    <name evidence="1" type="ORF">CS063_15990</name>
</gene>
<comment type="caution">
    <text evidence="1">The sequence shown here is derived from an EMBL/GenBank/DDBJ whole genome shotgun (WGS) entry which is preliminary data.</text>
</comment>
<proteinExistence type="predicted"/>
<name>A0AC61D9W4_9FIRM</name>
<dbReference type="EMBL" id="PEDL01000030">
    <property type="protein sequence ID" value="PHV69382.1"/>
    <property type="molecule type" value="Genomic_DNA"/>
</dbReference>
<sequence length="471" mass="53023">MNTPLYNKLLNYRNEKIPFHMPGHKFGKAADLSKLNLSYLDNTEVKGLDNLYAAEAIIKEASRLMADFYGAKETIFLTNGSTAGILASILAVCNPGDKILVARNSHHSVWSALIHAGAIPIYINPKYEAEEDLLGEVALQDIQAAIERYPDIKAAIIVSPTYEGIVSDIESIANYLHKKDKILIVDEAHGAHFILGEKFPISSIRKGADLVINSLHKTLPTLTQSALLHICSDRVSYSKVITVLRMIQTSSPSYMLMGIIDYMRGYLIEHKEEIDKGYIEELISMRGDLKKLSHLKLIEFYLERYDRSKIIISTRGTNIDGYQLADWLDQKYNIVVEAALSTYVILMTTLADDKQTLGLLKESLFEIDGSLVKSPIITTNNDFLGMNIVEGMSPRDVFYADKEWCQLGSCEGKKIARHIMLYPPGVPIICLGETINFRNIMYIEKLQDKLQGIKKENKVLYLEVLKVKENI</sequence>
<organism evidence="1 2">
    <name type="scientific">Sporanaerobium hydrogeniformans</name>
    <dbReference type="NCBI Taxonomy" id="3072179"/>
    <lineage>
        <taxon>Bacteria</taxon>
        <taxon>Bacillati</taxon>
        <taxon>Bacillota</taxon>
        <taxon>Clostridia</taxon>
        <taxon>Lachnospirales</taxon>
        <taxon>Lachnospiraceae</taxon>
        <taxon>Sporanaerobium</taxon>
    </lineage>
</organism>
<evidence type="ECO:0000313" key="1">
    <source>
        <dbReference type="EMBL" id="PHV69382.1"/>
    </source>
</evidence>
<reference evidence="1" key="1">
    <citation type="submission" date="2017-10" db="EMBL/GenBank/DDBJ databases">
        <title>Genome sequence of cellulolytic Lachnospiraceae bacterium XHS1971 isolated from hotspring sediment.</title>
        <authorList>
            <person name="Vasudevan G."/>
            <person name="Joshi A.J."/>
            <person name="Hivarkar S."/>
            <person name="Lanjekar V.B."/>
            <person name="Dhakephalkar P.K."/>
            <person name="Dagar S."/>
        </authorList>
    </citation>
    <scope>NUCLEOTIDE SEQUENCE</scope>
    <source>
        <strain evidence="1">XHS1971</strain>
    </source>
</reference>
<dbReference type="Proteomes" id="UP000224460">
    <property type="component" value="Unassembled WGS sequence"/>
</dbReference>
<accession>A0AC61D9W4</accession>
<evidence type="ECO:0000313" key="2">
    <source>
        <dbReference type="Proteomes" id="UP000224460"/>
    </source>
</evidence>